<protein>
    <submittedName>
        <fullName evidence="1">Uncharacterized protein</fullName>
    </submittedName>
</protein>
<reference evidence="1 2" key="1">
    <citation type="submission" date="2019-05" db="EMBL/GenBank/DDBJ databases">
        <title>Another draft genome of Portunus trituberculatus and its Hox gene families provides insights of decapod evolution.</title>
        <authorList>
            <person name="Jeong J.-H."/>
            <person name="Song I."/>
            <person name="Kim S."/>
            <person name="Choi T."/>
            <person name="Kim D."/>
            <person name="Ryu S."/>
            <person name="Kim W."/>
        </authorList>
    </citation>
    <scope>NUCLEOTIDE SEQUENCE [LARGE SCALE GENOMIC DNA]</scope>
    <source>
        <tissue evidence="1">Muscle</tissue>
    </source>
</reference>
<proteinExistence type="predicted"/>
<keyword evidence="2" id="KW-1185">Reference proteome</keyword>
<evidence type="ECO:0000313" key="1">
    <source>
        <dbReference type="EMBL" id="MPC32078.1"/>
    </source>
</evidence>
<name>A0A5B7EF12_PORTR</name>
<accession>A0A5B7EF12</accession>
<evidence type="ECO:0000313" key="2">
    <source>
        <dbReference type="Proteomes" id="UP000324222"/>
    </source>
</evidence>
<comment type="caution">
    <text evidence="1">The sequence shown here is derived from an EMBL/GenBank/DDBJ whole genome shotgun (WGS) entry which is preliminary data.</text>
</comment>
<dbReference type="EMBL" id="VSRR010002558">
    <property type="protein sequence ID" value="MPC32078.1"/>
    <property type="molecule type" value="Genomic_DNA"/>
</dbReference>
<dbReference type="AlphaFoldDB" id="A0A5B7EF12"/>
<gene>
    <name evidence="1" type="ORF">E2C01_025381</name>
</gene>
<organism evidence="1 2">
    <name type="scientific">Portunus trituberculatus</name>
    <name type="common">Swimming crab</name>
    <name type="synonym">Neptunus trituberculatus</name>
    <dbReference type="NCBI Taxonomy" id="210409"/>
    <lineage>
        <taxon>Eukaryota</taxon>
        <taxon>Metazoa</taxon>
        <taxon>Ecdysozoa</taxon>
        <taxon>Arthropoda</taxon>
        <taxon>Crustacea</taxon>
        <taxon>Multicrustacea</taxon>
        <taxon>Malacostraca</taxon>
        <taxon>Eumalacostraca</taxon>
        <taxon>Eucarida</taxon>
        <taxon>Decapoda</taxon>
        <taxon>Pleocyemata</taxon>
        <taxon>Brachyura</taxon>
        <taxon>Eubrachyura</taxon>
        <taxon>Portunoidea</taxon>
        <taxon>Portunidae</taxon>
        <taxon>Portuninae</taxon>
        <taxon>Portunus</taxon>
    </lineage>
</organism>
<dbReference type="Proteomes" id="UP000324222">
    <property type="component" value="Unassembled WGS sequence"/>
</dbReference>
<sequence>MMLDHQAPHHLPCTVSGVLNHTNLDAFSIMADQLWLNTEIFMTFPPAFLYDRAMQIITAHHSINYSHGSCKE</sequence>